<evidence type="ECO:0000313" key="1">
    <source>
        <dbReference type="EMBL" id="GAA6411389.1"/>
    </source>
</evidence>
<organism evidence="1 2">
    <name type="scientific">Blautia hominis</name>
    <dbReference type="NCBI Taxonomy" id="2025493"/>
    <lineage>
        <taxon>Bacteria</taxon>
        <taxon>Bacillati</taxon>
        <taxon>Bacillota</taxon>
        <taxon>Clostridia</taxon>
        <taxon>Lachnospirales</taxon>
        <taxon>Lachnospiraceae</taxon>
        <taxon>Blautia</taxon>
    </lineage>
</organism>
<reference evidence="1 2" key="1">
    <citation type="submission" date="2024-04" db="EMBL/GenBank/DDBJ databases">
        <title>Defined microbial consortia suppress multidrug-resistant proinflammatory Enterobacteriaceae via ecological control.</title>
        <authorList>
            <person name="Furuichi M."/>
            <person name="Kawaguchi T."/>
            <person name="Pust M."/>
            <person name="Yasuma K."/>
            <person name="Plichta D."/>
            <person name="Hasegawa N."/>
            <person name="Ohya T."/>
            <person name="Bhattarai S."/>
            <person name="Sasajima S."/>
            <person name="Aoto Y."/>
            <person name="Tuganbaev T."/>
            <person name="Yaginuma M."/>
            <person name="Ueda M."/>
            <person name="Okahashi N."/>
            <person name="Amafuji K."/>
            <person name="Kiridooshi Y."/>
            <person name="Sugita K."/>
            <person name="Strazar M."/>
            <person name="Skelly A."/>
            <person name="Suda W."/>
            <person name="Hattori M."/>
            <person name="Nakamoto N."/>
            <person name="Caballero S."/>
            <person name="Norman J."/>
            <person name="Olle B."/>
            <person name="Tanoue T."/>
            <person name="Arita M."/>
            <person name="Bucci V."/>
            <person name="Atarashi K."/>
            <person name="Xavier R."/>
            <person name="Honda K."/>
        </authorList>
    </citation>
    <scope>NUCLEOTIDE SEQUENCE [LARGE SCALE GENOMIC DNA]</scope>
    <source>
        <strain evidence="2">k04-0078-D8-1</strain>
    </source>
</reference>
<name>A0ABQ0BIW8_9FIRM</name>
<proteinExistence type="predicted"/>
<protein>
    <submittedName>
        <fullName evidence="1">Uncharacterized protein</fullName>
    </submittedName>
</protein>
<dbReference type="Proteomes" id="UP001600943">
    <property type="component" value="Unassembled WGS sequence"/>
</dbReference>
<comment type="caution">
    <text evidence="1">The sequence shown here is derived from an EMBL/GenBank/DDBJ whole genome shotgun (WGS) entry which is preliminary data.</text>
</comment>
<evidence type="ECO:0000313" key="2">
    <source>
        <dbReference type="Proteomes" id="UP001600943"/>
    </source>
</evidence>
<sequence>MKYTDADAREGDAEDCTADHAVHSHYPAGCFYALAHENPEAAGAVIIKLHLGLAVLS</sequence>
<accession>A0ABQ0BIW8</accession>
<dbReference type="EMBL" id="BAABYW010000002">
    <property type="protein sequence ID" value="GAA6411389.1"/>
    <property type="molecule type" value="Genomic_DNA"/>
</dbReference>
<gene>
    <name evidence="1" type="ORF">K040078D81_55060</name>
</gene>
<keyword evidence="2" id="KW-1185">Reference proteome</keyword>